<keyword evidence="3" id="KW-0436">Ligase</keyword>
<dbReference type="InterPro" id="IPR045851">
    <property type="entry name" value="AMP-bd_C_sf"/>
</dbReference>
<name>A0A5P8JXN1_9ACTN</name>
<dbReference type="InterPro" id="IPR042099">
    <property type="entry name" value="ANL_N_sf"/>
</dbReference>
<evidence type="ECO:0000259" key="2">
    <source>
        <dbReference type="Pfam" id="PF13193"/>
    </source>
</evidence>
<dbReference type="KEGG" id="sphv:F9278_04890"/>
<dbReference type="Proteomes" id="UP000327294">
    <property type="component" value="Chromosome"/>
</dbReference>
<dbReference type="SUPFAM" id="SSF56801">
    <property type="entry name" value="Acetyl-CoA synthetase-like"/>
    <property type="match status" value="1"/>
</dbReference>
<evidence type="ECO:0000259" key="1">
    <source>
        <dbReference type="Pfam" id="PF00501"/>
    </source>
</evidence>
<dbReference type="PANTHER" id="PTHR43767">
    <property type="entry name" value="LONG-CHAIN-FATTY-ACID--COA LIGASE"/>
    <property type="match status" value="1"/>
</dbReference>
<evidence type="ECO:0000313" key="3">
    <source>
        <dbReference type="EMBL" id="QFQ95631.1"/>
    </source>
</evidence>
<dbReference type="PROSITE" id="PS00455">
    <property type="entry name" value="AMP_BINDING"/>
    <property type="match status" value="1"/>
</dbReference>
<dbReference type="AlphaFoldDB" id="A0A5P8JXN1"/>
<keyword evidence="4" id="KW-1185">Reference proteome</keyword>
<dbReference type="InterPro" id="IPR025110">
    <property type="entry name" value="AMP-bd_C"/>
</dbReference>
<gene>
    <name evidence="3" type="ORF">F9278_04890</name>
</gene>
<reference evidence="3 4" key="1">
    <citation type="submission" date="2019-10" db="EMBL/GenBank/DDBJ databases">
        <title>Streptomyces sp. strain GY16 isolated from leaves of Broussonetia papyrifera.</title>
        <authorList>
            <person name="Mo P."/>
        </authorList>
    </citation>
    <scope>NUCLEOTIDE SEQUENCE [LARGE SCALE GENOMIC DNA]</scope>
    <source>
        <strain evidence="3 4">GY16</strain>
    </source>
</reference>
<dbReference type="Gene3D" id="3.40.50.12780">
    <property type="entry name" value="N-terminal domain of ligase-like"/>
    <property type="match status" value="1"/>
</dbReference>
<dbReference type="GO" id="GO:0016877">
    <property type="term" value="F:ligase activity, forming carbon-sulfur bonds"/>
    <property type="evidence" value="ECO:0007669"/>
    <property type="project" value="UniProtKB-ARBA"/>
</dbReference>
<dbReference type="InterPro" id="IPR000873">
    <property type="entry name" value="AMP-dep_synth/lig_dom"/>
</dbReference>
<dbReference type="Pfam" id="PF13193">
    <property type="entry name" value="AMP-binding_C"/>
    <property type="match status" value="1"/>
</dbReference>
<proteinExistence type="predicted"/>
<dbReference type="EMBL" id="CP045096">
    <property type="protein sequence ID" value="QFQ95631.1"/>
    <property type="molecule type" value="Genomic_DNA"/>
</dbReference>
<accession>A0A5P8JXN1</accession>
<organism evidence="3 4">
    <name type="scientific">Streptomyces phaeolivaceus</name>
    <dbReference type="NCBI Taxonomy" id="2653200"/>
    <lineage>
        <taxon>Bacteria</taxon>
        <taxon>Bacillati</taxon>
        <taxon>Actinomycetota</taxon>
        <taxon>Actinomycetes</taxon>
        <taxon>Kitasatosporales</taxon>
        <taxon>Streptomycetaceae</taxon>
        <taxon>Streptomyces</taxon>
    </lineage>
</organism>
<dbReference type="RefSeq" id="WP_152167163.1">
    <property type="nucleotide sequence ID" value="NZ_CP045096.1"/>
</dbReference>
<protein>
    <submittedName>
        <fullName evidence="3">Acyl--CoA ligase</fullName>
    </submittedName>
</protein>
<dbReference type="InterPro" id="IPR020845">
    <property type="entry name" value="AMP-binding_CS"/>
</dbReference>
<feature type="domain" description="AMP-binding enzyme C-terminal" evidence="2">
    <location>
        <begin position="439"/>
        <end position="513"/>
    </location>
</feature>
<sequence>MSTGSPLTVCAAFDRVARVFRDSEAAADSVSRLTFGELDEASRRMVSLLRAEGVVPGMRVGLLTLPSTVHLVAWLAVVRSGAIPVVFHTREAAQLLARLCDKFDIGLVLHDASLTPTLTAMGEVCAGPLRGIPLRSGATGSAEALVSGREVPRDLAGFAPAHDLPVPAEDDPAVIILSSGTTSLPKGVLHSHRGAVDAARTALGIYAGLRPGQRVIVPYSTAFTGCYATWVPFLNAGACCVFLEKFDLPEYLAAIRRERITHVSLTPTMWRKLLTLDSNADTYASVVQAQFAAEPMDSTTLRRIRDTVSPNIVQAYGSTEMFGMVSVNVAKDMRGERLNSVGRPCLNTEVRIVREGGSAHDLMPVGEVGEVMATSPSVGEGVWGDEALTAKLFHVDEDGRRWWRSGDLGRLDEDGFLFLEGRSDDMIISGGINIMPNAVEEVLLGHPSVTEAAVVGLPHPEWGQQVHAFVVTGDPSLTAKALEDFMATSPLSGYQRPRKFHFVSSLPRTATNKLNRRRLREAGEPAREAVTESG</sequence>
<dbReference type="Gene3D" id="3.30.300.30">
    <property type="match status" value="1"/>
</dbReference>
<dbReference type="PANTHER" id="PTHR43767:SF12">
    <property type="entry name" value="AMP-DEPENDENT SYNTHETASE AND LIGASE"/>
    <property type="match status" value="1"/>
</dbReference>
<feature type="domain" description="AMP-dependent synthetase/ligase" evidence="1">
    <location>
        <begin position="13"/>
        <end position="383"/>
    </location>
</feature>
<dbReference type="Pfam" id="PF00501">
    <property type="entry name" value="AMP-binding"/>
    <property type="match status" value="1"/>
</dbReference>
<evidence type="ECO:0000313" key="4">
    <source>
        <dbReference type="Proteomes" id="UP000327294"/>
    </source>
</evidence>
<dbReference type="InterPro" id="IPR050237">
    <property type="entry name" value="ATP-dep_AMP-bd_enzyme"/>
</dbReference>